<keyword evidence="5" id="KW-1185">Reference proteome</keyword>
<dbReference type="CDD" id="cd12148">
    <property type="entry name" value="fungal_TF_MHR"/>
    <property type="match status" value="1"/>
</dbReference>
<keyword evidence="2" id="KW-0539">Nucleus</keyword>
<comment type="subcellular location">
    <subcellularLocation>
        <location evidence="1">Nucleus</location>
    </subcellularLocation>
</comment>
<dbReference type="OrthoDB" id="410267at2759"/>
<accession>A0A179F863</accession>
<comment type="caution">
    <text evidence="4">The sequence shown here is derived from an EMBL/GenBank/DDBJ whole genome shotgun (WGS) entry which is preliminary data.</text>
</comment>
<proteinExistence type="predicted"/>
<dbReference type="PANTHER" id="PTHR31001:SF89">
    <property type="entry name" value="ZN(2)-C6 FUNGAL-TYPE DOMAIN-CONTAINING PROTEIN"/>
    <property type="match status" value="1"/>
</dbReference>
<dbReference type="Proteomes" id="UP000078397">
    <property type="component" value="Unassembled WGS sequence"/>
</dbReference>
<dbReference type="STRING" id="1380566.A0A179F863"/>
<dbReference type="AlphaFoldDB" id="A0A179F863"/>
<dbReference type="GO" id="GO:0006351">
    <property type="term" value="P:DNA-templated transcription"/>
    <property type="evidence" value="ECO:0007669"/>
    <property type="project" value="InterPro"/>
</dbReference>
<dbReference type="GO" id="GO:0008270">
    <property type="term" value="F:zinc ion binding"/>
    <property type="evidence" value="ECO:0007669"/>
    <property type="project" value="InterPro"/>
</dbReference>
<evidence type="ECO:0000259" key="3">
    <source>
        <dbReference type="SMART" id="SM00906"/>
    </source>
</evidence>
<dbReference type="InterPro" id="IPR007219">
    <property type="entry name" value="XnlR_reg_dom"/>
</dbReference>
<protein>
    <submittedName>
        <fullName evidence="4">Transcription factor</fullName>
    </submittedName>
</protein>
<dbReference type="EMBL" id="LSBJ02000007">
    <property type="protein sequence ID" value="OAQ61616.1"/>
    <property type="molecule type" value="Genomic_DNA"/>
</dbReference>
<dbReference type="Pfam" id="PF04082">
    <property type="entry name" value="Fungal_trans"/>
    <property type="match status" value="1"/>
</dbReference>
<dbReference type="InterPro" id="IPR050613">
    <property type="entry name" value="Sec_Metabolite_Reg"/>
</dbReference>
<name>A0A179F863_METCM</name>
<evidence type="ECO:0000313" key="5">
    <source>
        <dbReference type="Proteomes" id="UP000078397"/>
    </source>
</evidence>
<dbReference type="SMART" id="SM00906">
    <property type="entry name" value="Fungal_trans"/>
    <property type="match status" value="1"/>
</dbReference>
<evidence type="ECO:0000256" key="1">
    <source>
        <dbReference type="ARBA" id="ARBA00004123"/>
    </source>
</evidence>
<organism evidence="4 5">
    <name type="scientific">Pochonia chlamydosporia 170</name>
    <dbReference type="NCBI Taxonomy" id="1380566"/>
    <lineage>
        <taxon>Eukaryota</taxon>
        <taxon>Fungi</taxon>
        <taxon>Dikarya</taxon>
        <taxon>Ascomycota</taxon>
        <taxon>Pezizomycotina</taxon>
        <taxon>Sordariomycetes</taxon>
        <taxon>Hypocreomycetidae</taxon>
        <taxon>Hypocreales</taxon>
        <taxon>Clavicipitaceae</taxon>
        <taxon>Pochonia</taxon>
    </lineage>
</organism>
<dbReference type="GO" id="GO:0003677">
    <property type="term" value="F:DNA binding"/>
    <property type="evidence" value="ECO:0007669"/>
    <property type="project" value="InterPro"/>
</dbReference>
<dbReference type="RefSeq" id="XP_018139320.1">
    <property type="nucleotide sequence ID" value="XM_018287968.1"/>
</dbReference>
<reference evidence="4 5" key="1">
    <citation type="journal article" date="2016" name="PLoS Pathog.">
        <title>Biosynthesis of antibiotic leucinostatins in bio-control fungus Purpureocillium lilacinum and their inhibition on phytophthora revealed by genome mining.</title>
        <authorList>
            <person name="Wang G."/>
            <person name="Liu Z."/>
            <person name="Lin R."/>
            <person name="Li E."/>
            <person name="Mao Z."/>
            <person name="Ling J."/>
            <person name="Yang Y."/>
            <person name="Yin W.B."/>
            <person name="Xie B."/>
        </authorList>
    </citation>
    <scope>NUCLEOTIDE SEQUENCE [LARGE SCALE GENOMIC DNA]</scope>
    <source>
        <strain evidence="4">170</strain>
    </source>
</reference>
<dbReference type="KEGG" id="pchm:VFPPC_09431"/>
<feature type="domain" description="Xylanolytic transcriptional activator regulatory" evidence="3">
    <location>
        <begin position="145"/>
        <end position="216"/>
    </location>
</feature>
<evidence type="ECO:0000256" key="2">
    <source>
        <dbReference type="ARBA" id="ARBA00023242"/>
    </source>
</evidence>
<gene>
    <name evidence="4" type="ORF">VFPPC_09431</name>
</gene>
<dbReference type="GO" id="GO:0005634">
    <property type="term" value="C:nucleus"/>
    <property type="evidence" value="ECO:0007669"/>
    <property type="project" value="UniProtKB-SubCell"/>
</dbReference>
<dbReference type="GeneID" id="28851962"/>
<dbReference type="PANTHER" id="PTHR31001">
    <property type="entry name" value="UNCHARACTERIZED TRANSCRIPTIONAL REGULATORY PROTEIN"/>
    <property type="match status" value="1"/>
</dbReference>
<sequence>MSDGQHQNSIWKQQLSSMLPSRAQCDLLVNFYIDHINWIFQTLHVPSFRREYSQFWEEDADHGDCIWHSLLFTILSVSALYVPLESVGVVGVPTESIRPLARVWYNASQRALRAGDYEAQPCIPQLQTFIITQLYWYATNQLEILNSRLGQAVRCAQAIGLDRDTMPSTCLRDEIRHRMWWELVDSDMFQTICLDRAPLIRLKHCHVPLPLNCSDGDLTETSISVKPMDIPTEIGLNICRAQLFQLLNMRYHDDDDYDESGPPYERLQYIDSKIEKLLKELPWYFQISERGQLPQPPGSLQEVLTWQHHILRTCIYTQRIRMYRPFLGAGIGDARDKCISAAENAVVVYRCLRKDNAPTSWHKFLPQAYQIFSVAVTVAALLLVERNIQIPSLYDAVKDMVEDLEILERHGCHVPVATKGRTVLLRLLTMIEKRTAGETASDEAQSLVPQISGIMGGERTTRAYMSRLASGTSHAENTPVRLGATSNETRNDDLEMNTAVARADDALDVSWMSSLLDVSFDDMAGMFAFENMKDGGGKLALLNWDMTGLLMNAQQSNSQMS</sequence>
<evidence type="ECO:0000313" key="4">
    <source>
        <dbReference type="EMBL" id="OAQ61616.1"/>
    </source>
</evidence>